<gene>
    <name evidence="6" type="primary">lysY</name>
    <name evidence="8" type="ORF">ADN00_06690</name>
</gene>
<protein>
    <recommendedName>
        <fullName evidence="6">Putative [LysW]-L-2-aminoadipate 6-phosphate reductase</fullName>
        <ecNumber evidence="6">1.2.1.103</ecNumber>
    </recommendedName>
</protein>
<dbReference type="InterPro" id="IPR050085">
    <property type="entry name" value="AGPR"/>
</dbReference>
<dbReference type="Proteomes" id="UP000050417">
    <property type="component" value="Unassembled WGS sequence"/>
</dbReference>
<dbReference type="RefSeq" id="WP_075062205.1">
    <property type="nucleotide sequence ID" value="NZ_LGCL01000018.1"/>
</dbReference>
<keyword evidence="4 6" id="KW-0560">Oxidoreductase</keyword>
<proteinExistence type="inferred from homology"/>
<dbReference type="EMBL" id="LGCL01000018">
    <property type="protein sequence ID" value="KPL78408.1"/>
    <property type="molecule type" value="Genomic_DNA"/>
</dbReference>
<comment type="subcellular location">
    <subcellularLocation>
        <location evidence="6">Cytoplasm</location>
    </subcellularLocation>
</comment>
<dbReference type="InterPro" id="IPR058924">
    <property type="entry name" value="AGPR_dimerisation_dom"/>
</dbReference>
<comment type="caution">
    <text evidence="8">The sequence shown here is derived from an EMBL/GenBank/DDBJ whole genome shotgun (WGS) entry which is preliminary data.</text>
</comment>
<dbReference type="PANTHER" id="PTHR32338:SF11">
    <property type="entry name" value="[LYSW]-L-2-AMINOADIPATE_[LYSW]-L-GLUTAMATE PHOSPHATE REDUCTASE-RELATED"/>
    <property type="match status" value="1"/>
</dbReference>
<evidence type="ECO:0000256" key="6">
    <source>
        <dbReference type="HAMAP-Rule" id="MF_02083"/>
    </source>
</evidence>
<dbReference type="GO" id="GO:0003942">
    <property type="term" value="F:N-acetyl-gamma-glutamyl-phosphate reductase activity"/>
    <property type="evidence" value="ECO:0007669"/>
    <property type="project" value="InterPro"/>
</dbReference>
<name>A0A0P6X5U7_9CHLR</name>
<dbReference type="STRING" id="1134406.ADN00_06690"/>
<feature type="binding site" evidence="6">
    <location>
        <begin position="10"/>
        <end position="13"/>
    </location>
    <ligand>
        <name>NADP(+)</name>
        <dbReference type="ChEBI" id="CHEBI:58349"/>
    </ligand>
</feature>
<dbReference type="Gene3D" id="3.30.360.10">
    <property type="entry name" value="Dihydrodipicolinate Reductase, domain 2"/>
    <property type="match status" value="1"/>
</dbReference>
<comment type="function">
    <text evidence="6">Catalyzes the NADPH-dependent reduction of [LysW]-aminoadipate 6-phosphate to yield [LysW]-aminoadipate 6-semialdehyde.</text>
</comment>
<evidence type="ECO:0000313" key="8">
    <source>
        <dbReference type="EMBL" id="KPL78408.1"/>
    </source>
</evidence>
<reference evidence="8 9" key="1">
    <citation type="submission" date="2015-07" db="EMBL/GenBank/DDBJ databases">
        <title>Genome sequence of Ornatilinea apprima DSM 23815.</title>
        <authorList>
            <person name="Hemp J."/>
            <person name="Ward L.M."/>
            <person name="Pace L.A."/>
            <person name="Fischer W.W."/>
        </authorList>
    </citation>
    <scope>NUCLEOTIDE SEQUENCE [LARGE SCALE GENOMIC DNA]</scope>
    <source>
        <strain evidence="8 9">P3M-1</strain>
    </source>
</reference>
<evidence type="ECO:0000256" key="1">
    <source>
        <dbReference type="ARBA" id="ARBA00022490"/>
    </source>
</evidence>
<keyword evidence="3 6" id="KW-0521">NADP</keyword>
<dbReference type="InterPro" id="IPR000706">
    <property type="entry name" value="AGPR_type-1"/>
</dbReference>
<keyword evidence="9" id="KW-1185">Reference proteome</keyword>
<dbReference type="Pfam" id="PF22698">
    <property type="entry name" value="Semialdhyde_dhC_1"/>
    <property type="match status" value="1"/>
</dbReference>
<evidence type="ECO:0000313" key="9">
    <source>
        <dbReference type="Proteomes" id="UP000050417"/>
    </source>
</evidence>
<dbReference type="GO" id="GO:0051287">
    <property type="term" value="F:NAD binding"/>
    <property type="evidence" value="ECO:0007669"/>
    <property type="project" value="InterPro"/>
</dbReference>
<keyword evidence="2 6" id="KW-0028">Amino-acid biosynthesis</keyword>
<feature type="binding site" evidence="6">
    <location>
        <position position="311"/>
    </location>
    <ligand>
        <name>NADP(+)</name>
        <dbReference type="ChEBI" id="CHEBI:58349"/>
    </ligand>
</feature>
<dbReference type="Gene3D" id="3.40.50.720">
    <property type="entry name" value="NAD(P)-binding Rossmann-like Domain"/>
    <property type="match status" value="1"/>
</dbReference>
<dbReference type="GO" id="GO:0006526">
    <property type="term" value="P:L-arginine biosynthetic process"/>
    <property type="evidence" value="ECO:0007669"/>
    <property type="project" value="InterPro"/>
</dbReference>
<organism evidence="8 9">
    <name type="scientific">Ornatilinea apprima</name>
    <dbReference type="NCBI Taxonomy" id="1134406"/>
    <lineage>
        <taxon>Bacteria</taxon>
        <taxon>Bacillati</taxon>
        <taxon>Chloroflexota</taxon>
        <taxon>Anaerolineae</taxon>
        <taxon>Anaerolineales</taxon>
        <taxon>Anaerolineaceae</taxon>
        <taxon>Ornatilinea</taxon>
    </lineage>
</organism>
<dbReference type="GO" id="GO:0070401">
    <property type="term" value="F:NADP+ binding"/>
    <property type="evidence" value="ECO:0007669"/>
    <property type="project" value="InterPro"/>
</dbReference>
<feature type="domain" description="Semialdehyde dehydrogenase NAD-binding" evidence="7">
    <location>
        <begin position="3"/>
        <end position="139"/>
    </location>
</feature>
<comment type="catalytic activity">
    <reaction evidence="6">
        <text>[amino-group carrier protein]-C-terminal-N-(1-carboxy-5-oxopentan-1-yl)-L-glutamine + phosphate + NADP(+) = [amino-group carrier protein]-C-terminal-N-(1-carboxy-5-phosphooxy-5-oxopentan-1-yl)-L-glutamine + NADPH + H(+)</text>
        <dbReference type="Rhea" id="RHEA:41948"/>
        <dbReference type="Rhea" id="RHEA-COMP:9712"/>
        <dbReference type="Rhea" id="RHEA-COMP:9714"/>
        <dbReference type="ChEBI" id="CHEBI:15378"/>
        <dbReference type="ChEBI" id="CHEBI:43474"/>
        <dbReference type="ChEBI" id="CHEBI:57783"/>
        <dbReference type="ChEBI" id="CHEBI:58349"/>
        <dbReference type="ChEBI" id="CHEBI:78499"/>
        <dbReference type="ChEBI" id="CHEBI:78501"/>
        <dbReference type="EC" id="1.2.1.103"/>
    </reaction>
</comment>
<feature type="active site" evidence="6">
    <location>
        <position position="147"/>
    </location>
</feature>
<evidence type="ECO:0000256" key="5">
    <source>
        <dbReference type="ARBA" id="ARBA00023154"/>
    </source>
</evidence>
<dbReference type="SUPFAM" id="SSF51735">
    <property type="entry name" value="NAD(P)-binding Rossmann-fold domains"/>
    <property type="match status" value="1"/>
</dbReference>
<dbReference type="HAMAP" id="MF_00150">
    <property type="entry name" value="ArgC_type1"/>
    <property type="match status" value="1"/>
</dbReference>
<dbReference type="EC" id="1.2.1.103" evidence="6"/>
<comment type="similarity">
    <text evidence="6">Belongs to the NAGSA dehydrogenase family. Type 1 subfamily. LysY sub-subfamily.</text>
</comment>
<evidence type="ECO:0000256" key="3">
    <source>
        <dbReference type="ARBA" id="ARBA00022857"/>
    </source>
</evidence>
<dbReference type="NCBIfam" id="TIGR01850">
    <property type="entry name" value="argC"/>
    <property type="match status" value="1"/>
</dbReference>
<keyword evidence="5 6" id="KW-0457">Lysine biosynthesis</keyword>
<keyword evidence="1 6" id="KW-0963">Cytoplasm</keyword>
<accession>A0A0P6X5U7</accession>
<dbReference type="InterPro" id="IPR037535">
    <property type="entry name" value="LysY"/>
</dbReference>
<dbReference type="SMART" id="SM00859">
    <property type="entry name" value="Semialdhyde_dh"/>
    <property type="match status" value="1"/>
</dbReference>
<dbReference type="UniPathway" id="UPA00033">
    <property type="reaction ID" value="UER00037"/>
</dbReference>
<dbReference type="AlphaFoldDB" id="A0A0P6X5U7"/>
<evidence type="ECO:0000256" key="4">
    <source>
        <dbReference type="ARBA" id="ARBA00023002"/>
    </source>
</evidence>
<dbReference type="SUPFAM" id="SSF55347">
    <property type="entry name" value="Glyceraldehyde-3-phosphate dehydrogenase-like, C-terminal domain"/>
    <property type="match status" value="1"/>
</dbReference>
<dbReference type="OrthoDB" id="9801289at2"/>
<feature type="binding site" evidence="6">
    <location>
        <begin position="34"/>
        <end position="36"/>
    </location>
    <ligand>
        <name>NADP(+)</name>
        <dbReference type="ChEBI" id="CHEBI:58349"/>
    </ligand>
</feature>
<dbReference type="PANTHER" id="PTHR32338">
    <property type="entry name" value="N-ACETYL-GAMMA-GLUTAMYL-PHOSPHATE REDUCTASE, CHLOROPLASTIC-RELATED-RELATED"/>
    <property type="match status" value="1"/>
</dbReference>
<dbReference type="CDD" id="cd23939">
    <property type="entry name" value="AGPR_1_C_LysY"/>
    <property type="match status" value="1"/>
</dbReference>
<sequence length="344" mass="37585">MIQATIIGGTGYTGGELLRILAFHPQVEVTQVTSRRSMGEYVYQTHPNLRKVSQLKFISPDVLEPTPVCFLALPHGEAQHKIEELAQKFEYIIDLSADFRLKAPAAYQKWYGEPHAAPEWLPKFTYGLPELHREELKSARYVSGVGCNATACNLSMYPLLQAGLIDTSLPVIFEIKVGSSEGGASENPGSHHPERSSVIRTYAPYGHRHTAEVIQELGLSKVSLTMTSVDLVRGALATGHATVKAGVEAKDLWKAYREAAASNPFLRVVKERRGVYRVPEPKILAGSNYADLGFDLDPESGHVITICAIDNLMKGASGTAVQCMNLMLGFDETLGLSFPGLHPV</sequence>
<comment type="pathway">
    <text evidence="6">Amino-acid biosynthesis; L-lysine biosynthesis via AAA pathway; L-lysine from L-alpha-aminoadipate (Thermus route): step 3/5.</text>
</comment>
<dbReference type="GO" id="GO:0019878">
    <property type="term" value="P:lysine biosynthetic process via aminoadipic acid"/>
    <property type="evidence" value="ECO:0007669"/>
    <property type="project" value="UniProtKB-UniRule"/>
</dbReference>
<dbReference type="InterPro" id="IPR000534">
    <property type="entry name" value="Semialdehyde_DH_NAD-bd"/>
</dbReference>
<dbReference type="Pfam" id="PF01118">
    <property type="entry name" value="Semialdhyde_dh"/>
    <property type="match status" value="1"/>
</dbReference>
<evidence type="ECO:0000259" key="7">
    <source>
        <dbReference type="SMART" id="SM00859"/>
    </source>
</evidence>
<dbReference type="GO" id="GO:0043870">
    <property type="term" value="F:N-acetyl-gamma-aminoadipyl-phosphate reductase activity"/>
    <property type="evidence" value="ECO:0007669"/>
    <property type="project" value="RHEA"/>
</dbReference>
<dbReference type="InterPro" id="IPR036291">
    <property type="entry name" value="NAD(P)-bd_dom_sf"/>
</dbReference>
<dbReference type="HAMAP" id="MF_02083">
    <property type="entry name" value="LysY"/>
    <property type="match status" value="1"/>
</dbReference>
<evidence type="ECO:0000256" key="2">
    <source>
        <dbReference type="ARBA" id="ARBA00022605"/>
    </source>
</evidence>
<dbReference type="GO" id="GO:0005737">
    <property type="term" value="C:cytoplasm"/>
    <property type="evidence" value="ECO:0007669"/>
    <property type="project" value="UniProtKB-SubCell"/>
</dbReference>